<feature type="transmembrane region" description="Helical" evidence="1">
    <location>
        <begin position="47"/>
        <end position="69"/>
    </location>
</feature>
<dbReference type="EMBL" id="SACL01000003">
    <property type="protein sequence ID" value="RVT96980.1"/>
    <property type="molecule type" value="Genomic_DNA"/>
</dbReference>
<proteinExistence type="predicted"/>
<keyword evidence="3" id="KW-1185">Reference proteome</keyword>
<sequence>MEPEHEARIAADNAAEVRRAEQSRPQRPGFFGRLMEWLEGIAVIGDAIQLVVLVVRGIWIALKALFALLRVFD</sequence>
<keyword evidence="1" id="KW-0472">Membrane</keyword>
<comment type="caution">
    <text evidence="2">The sequence shown here is derived from an EMBL/GenBank/DDBJ whole genome shotgun (WGS) entry which is preliminary data.</text>
</comment>
<dbReference type="RefSeq" id="WP_127787627.1">
    <property type="nucleotide sequence ID" value="NZ_SACL01000003.1"/>
</dbReference>
<keyword evidence="1" id="KW-0812">Transmembrane</keyword>
<evidence type="ECO:0000313" key="2">
    <source>
        <dbReference type="EMBL" id="RVT96980.1"/>
    </source>
</evidence>
<keyword evidence="1" id="KW-1133">Transmembrane helix</keyword>
<organism evidence="2 3">
    <name type="scientific">Rhodovarius crocodyli</name>
    <dbReference type="NCBI Taxonomy" id="1979269"/>
    <lineage>
        <taxon>Bacteria</taxon>
        <taxon>Pseudomonadati</taxon>
        <taxon>Pseudomonadota</taxon>
        <taxon>Alphaproteobacteria</taxon>
        <taxon>Acetobacterales</taxon>
        <taxon>Roseomonadaceae</taxon>
        <taxon>Rhodovarius</taxon>
    </lineage>
</organism>
<evidence type="ECO:0000313" key="3">
    <source>
        <dbReference type="Proteomes" id="UP000282957"/>
    </source>
</evidence>
<gene>
    <name evidence="2" type="ORF">EOD42_11335</name>
</gene>
<reference evidence="2 3" key="1">
    <citation type="submission" date="2019-01" db="EMBL/GenBank/DDBJ databases">
        <authorList>
            <person name="Chen W.-M."/>
        </authorList>
    </citation>
    <scope>NUCLEOTIDE SEQUENCE [LARGE SCALE GENOMIC DNA]</scope>
    <source>
        <strain evidence="2 3">CCP-6</strain>
    </source>
</reference>
<dbReference type="Proteomes" id="UP000282957">
    <property type="component" value="Unassembled WGS sequence"/>
</dbReference>
<evidence type="ECO:0000256" key="1">
    <source>
        <dbReference type="SAM" id="Phobius"/>
    </source>
</evidence>
<accession>A0A437MH40</accession>
<name>A0A437MH40_9PROT</name>
<protein>
    <submittedName>
        <fullName evidence="2">Uncharacterized protein</fullName>
    </submittedName>
</protein>
<dbReference type="AlphaFoldDB" id="A0A437MH40"/>